<evidence type="ECO:0000313" key="11">
    <source>
        <dbReference type="Proteomes" id="UP001176940"/>
    </source>
</evidence>
<organism evidence="10 11">
    <name type="scientific">Ranitomeya imitator</name>
    <name type="common">mimic poison frog</name>
    <dbReference type="NCBI Taxonomy" id="111125"/>
    <lineage>
        <taxon>Eukaryota</taxon>
        <taxon>Metazoa</taxon>
        <taxon>Chordata</taxon>
        <taxon>Craniata</taxon>
        <taxon>Vertebrata</taxon>
        <taxon>Euteleostomi</taxon>
        <taxon>Amphibia</taxon>
        <taxon>Batrachia</taxon>
        <taxon>Anura</taxon>
        <taxon>Neobatrachia</taxon>
        <taxon>Hyloidea</taxon>
        <taxon>Dendrobatidae</taxon>
        <taxon>Dendrobatinae</taxon>
        <taxon>Ranitomeya</taxon>
    </lineage>
</organism>
<sequence>MKVGANPTHDAYVASWKDRVPVDPMQPYVGQPESSLKEDELRHRNKTSSRIQGRHTRRTETTRHNEREQRHTYTKQPKERKAQVWTKGGKDYFLGPVEIGSNFGVDTKLSEKPLALSSDLSSSTLSSGGLLTEGGTPVPGRGSTTPMVDLTAFTRASTSSNGKQWRPPLSESEEEEEPCLSEASPSGLEESDTIDSMVLYISLKNMKIMKLRLTFLILKIYILTYTCYHILHGKRVKPNNDLTISRDTITPLEGNTIFIISAYYDGRESSKVRVLTIIHSRDMKELYCWFYCTNEPEYVSVKAKIQFHREWFGFNYGPADVICPEPQDCFSQHISIHWSNTHKTNHVPKFEIQNRNPQPFSVNFTVCISTMFGNQNNVLQYVQAIEMYRLLGAQKVVVYKNGCSKAICQVLDYYVSIGVLEIIPWPIDKYLRTSNVWHQNMNREIQIGYYGQLSSLNDCMYRNMYKSRYVTLNDMDEIILPRHHKTWDEMMKDVENVYPNTAVYLIKHYHYPNNITDPHFQTAFPKNIPGTNILQLIHYEQKKPNVFNNKKMIVNPREVIQLSVHSALWAYKRTVFLPDYISP</sequence>
<evidence type="ECO:0000256" key="2">
    <source>
        <dbReference type="ARBA" id="ARBA00007647"/>
    </source>
</evidence>
<feature type="region of interest" description="Disordered" evidence="9">
    <location>
        <begin position="156"/>
        <end position="188"/>
    </location>
</feature>
<dbReference type="EC" id="2.4.1.-" evidence="8"/>
<evidence type="ECO:0000256" key="7">
    <source>
        <dbReference type="ARBA" id="ARBA00023136"/>
    </source>
</evidence>
<feature type="compositionally biased region" description="Basic and acidic residues" evidence="9">
    <location>
        <begin position="58"/>
        <end position="82"/>
    </location>
</feature>
<evidence type="ECO:0000256" key="6">
    <source>
        <dbReference type="ARBA" id="ARBA00022989"/>
    </source>
</evidence>
<dbReference type="Proteomes" id="UP001176940">
    <property type="component" value="Unassembled WGS sequence"/>
</dbReference>
<evidence type="ECO:0000313" key="10">
    <source>
        <dbReference type="EMBL" id="CAJ0941613.1"/>
    </source>
</evidence>
<dbReference type="EMBL" id="CAUEEQ010019142">
    <property type="protein sequence ID" value="CAJ0941613.1"/>
    <property type="molecule type" value="Genomic_DNA"/>
</dbReference>
<evidence type="ECO:0000256" key="3">
    <source>
        <dbReference type="ARBA" id="ARBA00022676"/>
    </source>
</evidence>
<dbReference type="PANTHER" id="PTHR21461">
    <property type="entry name" value="GLYCOSYLTRANSFERASE FAMILY 92 PROTEIN"/>
    <property type="match status" value="1"/>
</dbReference>
<proteinExistence type="inferred from homology"/>
<keyword evidence="3 8" id="KW-0328">Glycosyltransferase</keyword>
<reference evidence="10" key="1">
    <citation type="submission" date="2023-07" db="EMBL/GenBank/DDBJ databases">
        <authorList>
            <person name="Stuckert A."/>
        </authorList>
    </citation>
    <scope>NUCLEOTIDE SEQUENCE</scope>
</reference>
<comment type="caution">
    <text evidence="10">The sequence shown here is derived from an EMBL/GenBank/DDBJ whole genome shotgun (WGS) entry which is preliminary data.</text>
</comment>
<name>A0ABN9LHJ0_9NEOB</name>
<comment type="similarity">
    <text evidence="2 8">Belongs to the glycosyltransferase 92 family.</text>
</comment>
<accession>A0ABN9LHJ0</accession>
<feature type="region of interest" description="Disordered" evidence="9">
    <location>
        <begin position="1"/>
        <end position="84"/>
    </location>
</feature>
<protein>
    <recommendedName>
        <fullName evidence="8">Glycosyltransferase family 92 protein</fullName>
        <ecNumber evidence="8">2.4.1.-</ecNumber>
    </recommendedName>
</protein>
<keyword evidence="6" id="KW-1133">Transmembrane helix</keyword>
<gene>
    <name evidence="10" type="ORF">RIMI_LOCUS9294118</name>
</gene>
<evidence type="ECO:0000256" key="5">
    <source>
        <dbReference type="ARBA" id="ARBA00022692"/>
    </source>
</evidence>
<feature type="compositionally biased region" description="Basic residues" evidence="9">
    <location>
        <begin position="43"/>
        <end position="57"/>
    </location>
</feature>
<dbReference type="Pfam" id="PF01697">
    <property type="entry name" value="Glyco_transf_92"/>
    <property type="match status" value="1"/>
</dbReference>
<comment type="subcellular location">
    <subcellularLocation>
        <location evidence="1">Membrane</location>
        <topology evidence="1">Single-pass membrane protein</topology>
    </subcellularLocation>
</comment>
<evidence type="ECO:0000256" key="8">
    <source>
        <dbReference type="RuleBase" id="RU366017"/>
    </source>
</evidence>
<keyword evidence="5" id="KW-0812">Transmembrane</keyword>
<dbReference type="PANTHER" id="PTHR21461:SF98">
    <property type="entry name" value="GLYCOSYLTRANSFERASE FAMILY 92 PROTEIN"/>
    <property type="match status" value="1"/>
</dbReference>
<feature type="compositionally biased region" description="Low complexity" evidence="9">
    <location>
        <begin position="119"/>
        <end position="136"/>
    </location>
</feature>
<evidence type="ECO:0000256" key="9">
    <source>
        <dbReference type="SAM" id="MobiDB-lite"/>
    </source>
</evidence>
<keyword evidence="7" id="KW-0472">Membrane</keyword>
<evidence type="ECO:0000256" key="1">
    <source>
        <dbReference type="ARBA" id="ARBA00004167"/>
    </source>
</evidence>
<keyword evidence="4 8" id="KW-0808">Transferase</keyword>
<dbReference type="InterPro" id="IPR008166">
    <property type="entry name" value="Glyco_transf_92"/>
</dbReference>
<feature type="region of interest" description="Disordered" evidence="9">
    <location>
        <begin position="119"/>
        <end position="144"/>
    </location>
</feature>
<keyword evidence="11" id="KW-1185">Reference proteome</keyword>
<evidence type="ECO:0000256" key="4">
    <source>
        <dbReference type="ARBA" id="ARBA00022679"/>
    </source>
</evidence>